<name>A0ACB9GFT3_CICIN</name>
<evidence type="ECO:0000313" key="2">
    <source>
        <dbReference type="Proteomes" id="UP001055811"/>
    </source>
</evidence>
<accession>A0ACB9GFT3</accession>
<evidence type="ECO:0000313" key="1">
    <source>
        <dbReference type="EMBL" id="KAI3781871.1"/>
    </source>
</evidence>
<sequence length="263" mass="30924">MGLRVLSILTLLWFLGLYIADYVFPIDHSMDENYSLLTKIMKHCKAFEGCLRVLLLLLLNVHIFNNIKKMRKYPEALPYISLGMLGWWIFGYGINLIYGKKIPIHNYQPYDHQSYNIFLKTVDYFSRFLVLVSIILMAKISHMVLKSRKELHDRGEWTPSEKKVLLVSLGVYICYLLPIIFGYYNDEFYFTSLQGISIIDVFTKIIIDVLSYDIVYKFKDYYAVPQLIALYIWKPEHRAPLLSFLSGLWIASVLEMVYTSFCQ</sequence>
<dbReference type="Proteomes" id="UP001055811">
    <property type="component" value="Linkage Group LG02"/>
</dbReference>
<reference evidence="1 2" key="2">
    <citation type="journal article" date="2022" name="Mol. Ecol. Resour.">
        <title>The genomes of chicory, endive, great burdock and yacon provide insights into Asteraceae paleo-polyploidization history and plant inulin production.</title>
        <authorList>
            <person name="Fan W."/>
            <person name="Wang S."/>
            <person name="Wang H."/>
            <person name="Wang A."/>
            <person name="Jiang F."/>
            <person name="Liu H."/>
            <person name="Zhao H."/>
            <person name="Xu D."/>
            <person name="Zhang Y."/>
        </authorList>
    </citation>
    <scope>NUCLEOTIDE SEQUENCE [LARGE SCALE GENOMIC DNA]</scope>
    <source>
        <strain evidence="2">cv. Punajuju</strain>
        <tissue evidence="1">Leaves</tissue>
    </source>
</reference>
<dbReference type="EMBL" id="CM042010">
    <property type="protein sequence ID" value="KAI3781871.1"/>
    <property type="molecule type" value="Genomic_DNA"/>
</dbReference>
<protein>
    <submittedName>
        <fullName evidence="1">Uncharacterized protein</fullName>
    </submittedName>
</protein>
<reference evidence="2" key="1">
    <citation type="journal article" date="2022" name="Mol. Ecol. Resour.">
        <title>The genomes of chicory, endive, great burdock and yacon provide insights into Asteraceae palaeo-polyploidization history and plant inulin production.</title>
        <authorList>
            <person name="Fan W."/>
            <person name="Wang S."/>
            <person name="Wang H."/>
            <person name="Wang A."/>
            <person name="Jiang F."/>
            <person name="Liu H."/>
            <person name="Zhao H."/>
            <person name="Xu D."/>
            <person name="Zhang Y."/>
        </authorList>
    </citation>
    <scope>NUCLEOTIDE SEQUENCE [LARGE SCALE GENOMIC DNA]</scope>
    <source>
        <strain evidence="2">cv. Punajuju</strain>
    </source>
</reference>
<gene>
    <name evidence="1" type="ORF">L2E82_11899</name>
</gene>
<comment type="caution">
    <text evidence="1">The sequence shown here is derived from an EMBL/GenBank/DDBJ whole genome shotgun (WGS) entry which is preliminary data.</text>
</comment>
<organism evidence="1 2">
    <name type="scientific">Cichorium intybus</name>
    <name type="common">Chicory</name>
    <dbReference type="NCBI Taxonomy" id="13427"/>
    <lineage>
        <taxon>Eukaryota</taxon>
        <taxon>Viridiplantae</taxon>
        <taxon>Streptophyta</taxon>
        <taxon>Embryophyta</taxon>
        <taxon>Tracheophyta</taxon>
        <taxon>Spermatophyta</taxon>
        <taxon>Magnoliopsida</taxon>
        <taxon>eudicotyledons</taxon>
        <taxon>Gunneridae</taxon>
        <taxon>Pentapetalae</taxon>
        <taxon>asterids</taxon>
        <taxon>campanulids</taxon>
        <taxon>Asterales</taxon>
        <taxon>Asteraceae</taxon>
        <taxon>Cichorioideae</taxon>
        <taxon>Cichorieae</taxon>
        <taxon>Cichoriinae</taxon>
        <taxon>Cichorium</taxon>
    </lineage>
</organism>
<proteinExistence type="predicted"/>
<keyword evidence="2" id="KW-1185">Reference proteome</keyword>